<sequence>MREALATMQQIPDSVWHKEPYTTYLGGDPFYLDITRLHVPAAADKRQLTKKQVVEQMISLQQLAALSYFMLQ</sequence>
<dbReference type="EMBL" id="CP119311">
    <property type="protein sequence ID" value="WEK36085.1"/>
    <property type="molecule type" value="Genomic_DNA"/>
</dbReference>
<accession>A0AAJ5WSR1</accession>
<evidence type="ECO:0000313" key="2">
    <source>
        <dbReference type="Proteomes" id="UP001220610"/>
    </source>
</evidence>
<name>A0AAJ5WSR1_9BACT</name>
<organism evidence="1 2">
    <name type="scientific">Candidatus Pseudobacter hemicellulosilyticus</name>
    <dbReference type="NCBI Taxonomy" id="3121375"/>
    <lineage>
        <taxon>Bacteria</taxon>
        <taxon>Pseudomonadati</taxon>
        <taxon>Bacteroidota</taxon>
        <taxon>Chitinophagia</taxon>
        <taxon>Chitinophagales</taxon>
        <taxon>Chitinophagaceae</taxon>
        <taxon>Pseudobacter</taxon>
    </lineage>
</organism>
<reference evidence="1" key="1">
    <citation type="submission" date="2023-03" db="EMBL/GenBank/DDBJ databases">
        <title>Andean soil-derived lignocellulolytic bacterial consortium as a source of novel taxa and putative plastic-active enzymes.</title>
        <authorList>
            <person name="Diaz-Garcia L."/>
            <person name="Chuvochina M."/>
            <person name="Feuerriegel G."/>
            <person name="Bunk B."/>
            <person name="Sproer C."/>
            <person name="Streit W.R."/>
            <person name="Rodriguez L.M."/>
            <person name="Overmann J."/>
            <person name="Jimenez D.J."/>
        </authorList>
    </citation>
    <scope>NUCLEOTIDE SEQUENCE</scope>
    <source>
        <strain evidence="1">MAG 7</strain>
    </source>
</reference>
<protein>
    <submittedName>
        <fullName evidence="1">Uncharacterized protein</fullName>
    </submittedName>
</protein>
<evidence type="ECO:0000313" key="1">
    <source>
        <dbReference type="EMBL" id="WEK36085.1"/>
    </source>
</evidence>
<gene>
    <name evidence="1" type="ORF">P0Y53_01105</name>
</gene>
<dbReference type="AlphaFoldDB" id="A0AAJ5WSR1"/>
<proteinExistence type="predicted"/>
<dbReference type="Proteomes" id="UP001220610">
    <property type="component" value="Chromosome"/>
</dbReference>